<evidence type="ECO:0000313" key="3">
    <source>
        <dbReference type="Proteomes" id="UP001221142"/>
    </source>
</evidence>
<feature type="compositionally biased region" description="Pro residues" evidence="1">
    <location>
        <begin position="61"/>
        <end position="71"/>
    </location>
</feature>
<accession>A0AAD7BYL4</accession>
<gene>
    <name evidence="2" type="ORF">FB45DRAFT_865090</name>
</gene>
<evidence type="ECO:0000256" key="1">
    <source>
        <dbReference type="SAM" id="MobiDB-lite"/>
    </source>
</evidence>
<name>A0AAD7BYL4_9AGAR</name>
<feature type="region of interest" description="Disordered" evidence="1">
    <location>
        <begin position="1"/>
        <end position="92"/>
    </location>
</feature>
<keyword evidence="3" id="KW-1185">Reference proteome</keyword>
<comment type="caution">
    <text evidence="2">The sequence shown here is derived from an EMBL/GenBank/DDBJ whole genome shotgun (WGS) entry which is preliminary data.</text>
</comment>
<sequence>MDVVSRFVEDVEPRPQSSSTGSYAPDSDCAAGHLRNVKPVPLTPLPRARRGTLRPKNRPRIAPPPVESHPPPDADEDGPTPSPSPTSPNLDMFLAANNNVSIPTITTVPPSPPSIVFISISNTAESAVPSVPQEPSQKNPKTAVMRPWYTRFGRTKFTPTHRSDIVDVGADAPAIVLPYPPTSDEKYLCCFDGALEVLGGAIRASARSRRDRRRGRGRRLGLAYGHGAPCCAPILQKHGFMGSEKRQARVWRALGPSPASGGSVQAGTGVVAVHAALRTH</sequence>
<dbReference type="Proteomes" id="UP001221142">
    <property type="component" value="Unassembled WGS sequence"/>
</dbReference>
<proteinExistence type="predicted"/>
<reference evidence="2" key="1">
    <citation type="submission" date="2023-03" db="EMBL/GenBank/DDBJ databases">
        <title>Massive genome expansion in bonnet fungi (Mycena s.s.) driven by repeated elements and novel gene families across ecological guilds.</title>
        <authorList>
            <consortium name="Lawrence Berkeley National Laboratory"/>
            <person name="Harder C.B."/>
            <person name="Miyauchi S."/>
            <person name="Viragh M."/>
            <person name="Kuo A."/>
            <person name="Thoen E."/>
            <person name="Andreopoulos B."/>
            <person name="Lu D."/>
            <person name="Skrede I."/>
            <person name="Drula E."/>
            <person name="Henrissat B."/>
            <person name="Morin E."/>
            <person name="Kohler A."/>
            <person name="Barry K."/>
            <person name="LaButti K."/>
            <person name="Morin E."/>
            <person name="Salamov A."/>
            <person name="Lipzen A."/>
            <person name="Mereny Z."/>
            <person name="Hegedus B."/>
            <person name="Baldrian P."/>
            <person name="Stursova M."/>
            <person name="Weitz H."/>
            <person name="Taylor A."/>
            <person name="Grigoriev I.V."/>
            <person name="Nagy L.G."/>
            <person name="Martin F."/>
            <person name="Kauserud H."/>
        </authorList>
    </citation>
    <scope>NUCLEOTIDE SEQUENCE</scope>
    <source>
        <strain evidence="2">9284</strain>
    </source>
</reference>
<evidence type="ECO:0000313" key="2">
    <source>
        <dbReference type="EMBL" id="KAJ7634332.1"/>
    </source>
</evidence>
<dbReference type="AlphaFoldDB" id="A0AAD7BYL4"/>
<protein>
    <submittedName>
        <fullName evidence="2">Uncharacterized protein</fullName>
    </submittedName>
</protein>
<feature type="compositionally biased region" description="Basic residues" evidence="1">
    <location>
        <begin position="47"/>
        <end position="59"/>
    </location>
</feature>
<dbReference type="EMBL" id="JARKIF010000007">
    <property type="protein sequence ID" value="KAJ7634332.1"/>
    <property type="molecule type" value="Genomic_DNA"/>
</dbReference>
<organism evidence="2 3">
    <name type="scientific">Roridomyces roridus</name>
    <dbReference type="NCBI Taxonomy" id="1738132"/>
    <lineage>
        <taxon>Eukaryota</taxon>
        <taxon>Fungi</taxon>
        <taxon>Dikarya</taxon>
        <taxon>Basidiomycota</taxon>
        <taxon>Agaricomycotina</taxon>
        <taxon>Agaricomycetes</taxon>
        <taxon>Agaricomycetidae</taxon>
        <taxon>Agaricales</taxon>
        <taxon>Marasmiineae</taxon>
        <taxon>Mycenaceae</taxon>
        <taxon>Roridomyces</taxon>
    </lineage>
</organism>